<dbReference type="PANTHER" id="PTHR19848">
    <property type="entry name" value="WD40 REPEAT PROTEIN"/>
    <property type="match status" value="1"/>
</dbReference>
<dbReference type="InterPro" id="IPR019775">
    <property type="entry name" value="WD40_repeat_CS"/>
</dbReference>
<evidence type="ECO:0000256" key="2">
    <source>
        <dbReference type="ARBA" id="ARBA00022737"/>
    </source>
</evidence>
<dbReference type="SMART" id="SM00320">
    <property type="entry name" value="WD40"/>
    <property type="match status" value="2"/>
</dbReference>
<dbReference type="InterPro" id="IPR001680">
    <property type="entry name" value="WD40_rpt"/>
</dbReference>
<keyword evidence="1 3" id="KW-0853">WD repeat</keyword>
<dbReference type="InterPro" id="IPR015943">
    <property type="entry name" value="WD40/YVTN_repeat-like_dom_sf"/>
</dbReference>
<dbReference type="RefSeq" id="XP_068366035.1">
    <property type="nucleotide sequence ID" value="XM_068499349.1"/>
</dbReference>
<accession>A0A1J4KNU1</accession>
<sequence length="854" mass="97355">MEEKKQRDDRYFPNQEELKILQKNIVIYFNYPKRSQDRKNFNTQTTKELNEINPGHWNDTSVRVWFTNNQKLVDPNAGQAPKAQINLNALPPNMNPQLQSQSPHQQSPSYDNQQSPAYTPTLPLNINTPIQSQAPIPPSSSYDIQQSPSYIPPQPNSPSILPSFNSSIIQPIFKPTTPPNQITNSSSGLASQIISPTSSMPPLTQNISSLQPIPQPQIVSEQSENQQTSLVSNSSDKAETSYYPSREPSTSGFADFFLNREYSMSSAFSGFSGFPSRTNSINDWLPAREESTTLNSSQSTSTNKSTQNEGNISFSTEIPPLRQHPTVSFKQEKPPQNFMVKNEEEESNNESADEDDESDDLPSLPNLEDWEPNTNSLDTMKYDLYNRYLQNCYHYIRKLKEYSPEERLPRQEKAEERFVQFLNIFTEKLGIDKIYSKDQSAPNVSLKMSKEMRRQVSRTTQEYNNEPFVPENTSDEVELISESESIFYPKKFMIPAKLSPNLKSFYYGKYQPENRTLFDIHNIEASIIHEGVAINVVYKDEFKSHQIVQGQNDVEQQSGFFLPATSMTVSDKILWIQGDVRVRAFDLETLECTDTLYVRKEFVKKSSITIWGNNVALGLDDTVYIWPRVSATTSSQQTKSNAKFKQKYEDMARRTGIEVRNVDWTHGRVSKKKLVSETMKDISSICAVNDSLVVASSDYPVIHVFNQDGSIVARLVGHTMGITCLKPFGDNKFFSGSKDMTVKLWSLQTGVAEMCFLRHGDEISSLMTAEYETHKFLFSGGKDSRIHVWDMTNKRGIFEIAIDKNRYPTEMYFSPNEATLIFIDVETKPFINSFDESLNTTDQIAIYNFTQVEA</sequence>
<dbReference type="SUPFAM" id="SSF50978">
    <property type="entry name" value="WD40 repeat-like"/>
    <property type="match status" value="1"/>
</dbReference>
<feature type="compositionally biased region" description="Acidic residues" evidence="4">
    <location>
        <begin position="343"/>
        <end position="360"/>
    </location>
</feature>
<feature type="compositionally biased region" description="Polar residues" evidence="4">
    <location>
        <begin position="219"/>
        <end position="235"/>
    </location>
</feature>
<comment type="caution">
    <text evidence="5">The sequence shown here is derived from an EMBL/GenBank/DDBJ whole genome shotgun (WGS) entry which is preliminary data.</text>
</comment>
<feature type="region of interest" description="Disordered" evidence="4">
    <location>
        <begin position="219"/>
        <end position="250"/>
    </location>
</feature>
<feature type="region of interest" description="Disordered" evidence="4">
    <location>
        <begin position="87"/>
        <end position="163"/>
    </location>
</feature>
<evidence type="ECO:0000256" key="4">
    <source>
        <dbReference type="SAM" id="MobiDB-lite"/>
    </source>
</evidence>
<dbReference type="InterPro" id="IPR036322">
    <property type="entry name" value="WD40_repeat_dom_sf"/>
</dbReference>
<feature type="compositionally biased region" description="Polar residues" evidence="4">
    <location>
        <begin position="110"/>
        <end position="128"/>
    </location>
</feature>
<feature type="compositionally biased region" description="Low complexity" evidence="4">
    <location>
        <begin position="96"/>
        <end position="109"/>
    </location>
</feature>
<organism evidence="5 6">
    <name type="scientific">Tritrichomonas foetus</name>
    <dbReference type="NCBI Taxonomy" id="1144522"/>
    <lineage>
        <taxon>Eukaryota</taxon>
        <taxon>Metamonada</taxon>
        <taxon>Parabasalia</taxon>
        <taxon>Tritrichomonadida</taxon>
        <taxon>Tritrichomonadidae</taxon>
        <taxon>Tritrichomonas</taxon>
    </lineage>
</organism>
<dbReference type="Proteomes" id="UP000179807">
    <property type="component" value="Unassembled WGS sequence"/>
</dbReference>
<evidence type="ECO:0000313" key="6">
    <source>
        <dbReference type="Proteomes" id="UP000179807"/>
    </source>
</evidence>
<feature type="region of interest" description="Disordered" evidence="4">
    <location>
        <begin position="290"/>
        <end position="376"/>
    </location>
</feature>
<dbReference type="GeneID" id="94834053"/>
<keyword evidence="6" id="KW-1185">Reference proteome</keyword>
<gene>
    <name evidence="5" type="ORF">TRFO_17043</name>
</gene>
<reference evidence="5" key="1">
    <citation type="submission" date="2016-10" db="EMBL/GenBank/DDBJ databases">
        <authorList>
            <person name="Benchimol M."/>
            <person name="Almeida L.G."/>
            <person name="Vasconcelos A.T."/>
            <person name="Perreira-Neves A."/>
            <person name="Rosa I.A."/>
            <person name="Tasca T."/>
            <person name="Bogo M.R."/>
            <person name="de Souza W."/>
        </authorList>
    </citation>
    <scope>NUCLEOTIDE SEQUENCE [LARGE SCALE GENOMIC DNA]</scope>
    <source>
        <strain evidence="5">K</strain>
    </source>
</reference>
<feature type="compositionally biased region" description="Low complexity" evidence="4">
    <location>
        <begin position="292"/>
        <end position="308"/>
    </location>
</feature>
<dbReference type="OrthoDB" id="7318948at2759"/>
<feature type="repeat" description="WD" evidence="3">
    <location>
        <begin position="715"/>
        <end position="750"/>
    </location>
</feature>
<dbReference type="VEuPathDB" id="TrichDB:TRFO_17043"/>
<protein>
    <submittedName>
        <fullName evidence="5">Uncharacterized protein</fullName>
    </submittedName>
</protein>
<feature type="compositionally biased region" description="Low complexity" evidence="4">
    <location>
        <begin position="129"/>
        <end position="149"/>
    </location>
</feature>
<keyword evidence="2" id="KW-0677">Repeat</keyword>
<dbReference type="PROSITE" id="PS00678">
    <property type="entry name" value="WD_REPEATS_1"/>
    <property type="match status" value="1"/>
</dbReference>
<feature type="repeat" description="WD" evidence="3">
    <location>
        <begin position="756"/>
        <end position="799"/>
    </location>
</feature>
<evidence type="ECO:0000256" key="3">
    <source>
        <dbReference type="PROSITE-ProRule" id="PRU00221"/>
    </source>
</evidence>
<dbReference type="AlphaFoldDB" id="A0A1J4KNU1"/>
<dbReference type="Pfam" id="PF00400">
    <property type="entry name" value="WD40"/>
    <property type="match status" value="2"/>
</dbReference>
<dbReference type="PROSITE" id="PS50082">
    <property type="entry name" value="WD_REPEATS_2"/>
    <property type="match status" value="2"/>
</dbReference>
<dbReference type="Gene3D" id="2.130.10.10">
    <property type="entry name" value="YVTN repeat-like/Quinoprotein amine dehydrogenase"/>
    <property type="match status" value="1"/>
</dbReference>
<name>A0A1J4KNU1_9EUKA</name>
<dbReference type="PANTHER" id="PTHR19848:SF8">
    <property type="entry name" value="F-BOX AND WD REPEAT DOMAIN CONTAINING 7"/>
    <property type="match status" value="1"/>
</dbReference>
<proteinExistence type="predicted"/>
<evidence type="ECO:0000256" key="1">
    <source>
        <dbReference type="ARBA" id="ARBA00022574"/>
    </source>
</evidence>
<evidence type="ECO:0000313" key="5">
    <source>
        <dbReference type="EMBL" id="OHT12899.1"/>
    </source>
</evidence>
<dbReference type="EMBL" id="MLAK01000552">
    <property type="protein sequence ID" value="OHT12899.1"/>
    <property type="molecule type" value="Genomic_DNA"/>
</dbReference>